<dbReference type="RefSeq" id="WP_273936160.1">
    <property type="nucleotide sequence ID" value="NZ_CP097263.1"/>
</dbReference>
<evidence type="ECO:0000313" key="3">
    <source>
        <dbReference type="Proteomes" id="UP001589810"/>
    </source>
</evidence>
<organism evidence="2 3">
    <name type="scientific">Kutzneria chonburiensis</name>
    <dbReference type="NCBI Taxonomy" id="1483604"/>
    <lineage>
        <taxon>Bacteria</taxon>
        <taxon>Bacillati</taxon>
        <taxon>Actinomycetota</taxon>
        <taxon>Actinomycetes</taxon>
        <taxon>Pseudonocardiales</taxon>
        <taxon>Pseudonocardiaceae</taxon>
        <taxon>Kutzneria</taxon>
    </lineage>
</organism>
<proteinExistence type="predicted"/>
<keyword evidence="1" id="KW-0732">Signal</keyword>
<dbReference type="Gene3D" id="3.90.1720.10">
    <property type="entry name" value="endopeptidase domain like (from Nostoc punctiforme)"/>
    <property type="match status" value="1"/>
</dbReference>
<name>A0ABV6MXY3_9PSEU</name>
<keyword evidence="3" id="KW-1185">Reference proteome</keyword>
<sequence length="495" mass="51982">MFSSAVRTGSTTSGLRRLMTAGLLTAVAANGLTTFAAPQAGAASSVDGPITRSEVLARAQYWVDKHVPYSQSVYAPDPQGRGYRSDCSGYVSMAWHLGTSLVTQTLPQVSTQISYDDLLPGDALDKESEHVVLFDHWVDGAHTLAQVYTEPDFGQFAKHENWTRSTLLSEGYHAYRYKKIVNDVAQPQPLQIGAITGNGGLFHTIRNTDGTWAGGFGDVDTQAGPLDIVAADGALTGGDMQIVAISRDGKLHHTARLANGNWLPWGDVNAQTGASFTAADVAVASVDNELNIVVTDTDGTVWHAIRHLDESWTAFGNVNVEAGSADGKAVKVSATAVHSPSGSDTDLHVAVTNADGKIWHTGRKHEDGTWLPFGDVEVQAGPLAKVADIAIAGTGVDLQMLAVTADGKIFHTGRKSDGTWLPFGDVIAATGTPLASNAVTIDAAGEPNGDLHVVIGTADGKVVHTARKTDATWLPFGDVESQTSNPGTVVNVTAA</sequence>
<accession>A0ABV6MXY3</accession>
<dbReference type="SUPFAM" id="SSF89372">
    <property type="entry name" value="Fucose-specific lectin"/>
    <property type="match status" value="2"/>
</dbReference>
<feature type="signal peptide" evidence="1">
    <location>
        <begin position="1"/>
        <end position="36"/>
    </location>
</feature>
<protein>
    <submittedName>
        <fullName evidence="2">Uncharacterized protein</fullName>
    </submittedName>
</protein>
<gene>
    <name evidence="2" type="ORF">ACFFH7_24610</name>
</gene>
<dbReference type="Gene3D" id="2.120.10.70">
    <property type="entry name" value="Fucose-specific lectin"/>
    <property type="match status" value="1"/>
</dbReference>
<comment type="caution">
    <text evidence="2">The sequence shown here is derived from an EMBL/GenBank/DDBJ whole genome shotgun (WGS) entry which is preliminary data.</text>
</comment>
<dbReference type="EMBL" id="JBHLUD010000007">
    <property type="protein sequence ID" value="MFC0544710.1"/>
    <property type="molecule type" value="Genomic_DNA"/>
</dbReference>
<reference evidence="2 3" key="1">
    <citation type="submission" date="2024-09" db="EMBL/GenBank/DDBJ databases">
        <authorList>
            <person name="Sun Q."/>
            <person name="Mori K."/>
        </authorList>
    </citation>
    <scope>NUCLEOTIDE SEQUENCE [LARGE SCALE GENOMIC DNA]</scope>
    <source>
        <strain evidence="2 3">TBRC 1432</strain>
    </source>
</reference>
<evidence type="ECO:0000313" key="2">
    <source>
        <dbReference type="EMBL" id="MFC0544710.1"/>
    </source>
</evidence>
<evidence type="ECO:0000256" key="1">
    <source>
        <dbReference type="SAM" id="SignalP"/>
    </source>
</evidence>
<dbReference type="Proteomes" id="UP001589810">
    <property type="component" value="Unassembled WGS sequence"/>
</dbReference>
<feature type="chain" id="PRO_5045179769" evidence="1">
    <location>
        <begin position="37"/>
        <end position="495"/>
    </location>
</feature>